<name>A0A133XSF8_9ACTN</name>
<dbReference type="PATRIC" id="fig|1393034.3.peg.1055"/>
<gene>
    <name evidence="1" type="ORF">HMPREF3192_01086</name>
</gene>
<dbReference type="EMBL" id="LSCR01000029">
    <property type="protein sequence ID" value="KXB33857.1"/>
    <property type="molecule type" value="Genomic_DNA"/>
</dbReference>
<sequence>MKTKANPLVARIATCNTLSFLVAIDKPSKSGTPKQMEERFLERFFERTYDAVCMRFFRMAVLHDRIY</sequence>
<organism evidence="1 2">
    <name type="scientific">Atopobium deltae</name>
    <dbReference type="NCBI Taxonomy" id="1393034"/>
    <lineage>
        <taxon>Bacteria</taxon>
        <taxon>Bacillati</taxon>
        <taxon>Actinomycetota</taxon>
        <taxon>Coriobacteriia</taxon>
        <taxon>Coriobacteriales</taxon>
        <taxon>Atopobiaceae</taxon>
        <taxon>Atopobium</taxon>
    </lineage>
</organism>
<keyword evidence="2" id="KW-1185">Reference proteome</keyword>
<reference evidence="2" key="1">
    <citation type="submission" date="2016-01" db="EMBL/GenBank/DDBJ databases">
        <authorList>
            <person name="Mitreva M."/>
            <person name="Pepin K.H."/>
            <person name="Mihindukulasuriya K.A."/>
            <person name="Fulton R."/>
            <person name="Fronick C."/>
            <person name="O'Laughlin M."/>
            <person name="Miner T."/>
            <person name="Herter B."/>
            <person name="Rosa B.A."/>
            <person name="Cordes M."/>
            <person name="Tomlinson C."/>
            <person name="Wollam A."/>
            <person name="Palsikar V.B."/>
            <person name="Mardis E.R."/>
            <person name="Wilson R.K."/>
        </authorList>
    </citation>
    <scope>NUCLEOTIDE SEQUENCE [LARGE SCALE GENOMIC DNA]</scope>
    <source>
        <strain evidence="2">DNF00019</strain>
    </source>
</reference>
<accession>A0A133XSF8</accession>
<proteinExistence type="predicted"/>
<evidence type="ECO:0000313" key="2">
    <source>
        <dbReference type="Proteomes" id="UP000070675"/>
    </source>
</evidence>
<dbReference type="Proteomes" id="UP000070675">
    <property type="component" value="Unassembled WGS sequence"/>
</dbReference>
<dbReference type="STRING" id="1393034.HMPREF3192_01086"/>
<comment type="caution">
    <text evidence="1">The sequence shown here is derived from an EMBL/GenBank/DDBJ whole genome shotgun (WGS) entry which is preliminary data.</text>
</comment>
<dbReference type="AlphaFoldDB" id="A0A133XSF8"/>
<protein>
    <submittedName>
        <fullName evidence="1">Uncharacterized protein</fullName>
    </submittedName>
</protein>
<evidence type="ECO:0000313" key="1">
    <source>
        <dbReference type="EMBL" id="KXB33857.1"/>
    </source>
</evidence>